<feature type="transmembrane region" description="Helical" evidence="13">
    <location>
        <begin position="278"/>
        <end position="297"/>
    </location>
</feature>
<evidence type="ECO:0000256" key="12">
    <source>
        <dbReference type="ARBA" id="ARBA00031636"/>
    </source>
</evidence>
<evidence type="ECO:0000256" key="13">
    <source>
        <dbReference type="SAM" id="Phobius"/>
    </source>
</evidence>
<keyword evidence="5" id="KW-0813">Transport</keyword>
<evidence type="ECO:0000256" key="10">
    <source>
        <dbReference type="ARBA" id="ARBA00023065"/>
    </source>
</evidence>
<evidence type="ECO:0000256" key="5">
    <source>
        <dbReference type="ARBA" id="ARBA00022448"/>
    </source>
</evidence>
<feature type="transmembrane region" description="Helical" evidence="13">
    <location>
        <begin position="318"/>
        <end position="343"/>
    </location>
</feature>
<feature type="transmembrane region" description="Helical" evidence="13">
    <location>
        <begin position="192"/>
        <end position="215"/>
    </location>
</feature>
<keyword evidence="6" id="KW-0050">Antiport</keyword>
<name>A0ABT7BT65_9CYAN</name>
<dbReference type="InterPro" id="IPR048279">
    <property type="entry name" value="MdtK-like"/>
</dbReference>
<dbReference type="Proteomes" id="UP001232992">
    <property type="component" value="Unassembled WGS sequence"/>
</dbReference>
<sequence length="458" mass="49184">MTFKSVAIAEARACLQLAIPLAALQLSEAAINFIDSIMMGQLGSLVLAAGSLGTITFTTFLLVTSGMLSSVGAMAAISLGGKDFPLLRRVAGNGILLSAIISIPLMVAIWNLRPILRHLGQSEEHLAIAEIYFHAIVWGFPAAVGFIFLKNLTSALNRPRLISIVMVAGILLNAIGNYVLMYGKFGFPELGLAGIGWASTFAFWVKLIVVAIGLSKDRFLRSYHLFEGGISWDLTVLFELIQLGIPAAMLLAVESLSFLTVSYIIGSLGTVSLAAHKIALQTAGMTFMVSVGIAYATTMRVGQYLGQQDWQGIRRAGFTGISLSALFMMAMSILFWCFPEAIIGMYLDTSNPENLPVVEVAKQLLAIAALFQMVDGIQAVAGGALRGIKDTRIPFAIGFFCYWAIGFPSGYYLGIVGSLQEAGLWWGLALGLASASVGLTYRFYCQSSEYYEAGEVNQ</sequence>
<evidence type="ECO:0000256" key="1">
    <source>
        <dbReference type="ARBA" id="ARBA00003408"/>
    </source>
</evidence>
<dbReference type="PIRSF" id="PIRSF006603">
    <property type="entry name" value="DinF"/>
    <property type="match status" value="1"/>
</dbReference>
<evidence type="ECO:0000256" key="2">
    <source>
        <dbReference type="ARBA" id="ARBA00004651"/>
    </source>
</evidence>
<keyword evidence="11 13" id="KW-0472">Membrane</keyword>
<dbReference type="RefSeq" id="WP_283757021.1">
    <property type="nucleotide sequence ID" value="NZ_JAQOSQ010000002.1"/>
</dbReference>
<dbReference type="EMBL" id="JAQOSQ010000002">
    <property type="protein sequence ID" value="MDJ1182369.1"/>
    <property type="molecule type" value="Genomic_DNA"/>
</dbReference>
<dbReference type="PANTHER" id="PTHR43298">
    <property type="entry name" value="MULTIDRUG RESISTANCE PROTEIN NORM-RELATED"/>
    <property type="match status" value="1"/>
</dbReference>
<comment type="subcellular location">
    <subcellularLocation>
        <location evidence="2">Cell membrane</location>
        <topology evidence="2">Multi-pass membrane protein</topology>
    </subcellularLocation>
</comment>
<evidence type="ECO:0000256" key="6">
    <source>
        <dbReference type="ARBA" id="ARBA00022449"/>
    </source>
</evidence>
<evidence type="ECO:0000256" key="9">
    <source>
        <dbReference type="ARBA" id="ARBA00022989"/>
    </source>
</evidence>
<feature type="transmembrane region" description="Helical" evidence="13">
    <location>
        <begin position="45"/>
        <end position="78"/>
    </location>
</feature>
<feature type="transmembrane region" description="Helical" evidence="13">
    <location>
        <begin position="424"/>
        <end position="444"/>
    </location>
</feature>
<evidence type="ECO:0000313" key="15">
    <source>
        <dbReference type="Proteomes" id="UP001232992"/>
    </source>
</evidence>
<accession>A0ABT7BT65</accession>
<feature type="transmembrane region" description="Helical" evidence="13">
    <location>
        <begin position="90"/>
        <end position="111"/>
    </location>
</feature>
<dbReference type="Pfam" id="PF01554">
    <property type="entry name" value="MatE"/>
    <property type="match status" value="2"/>
</dbReference>
<proteinExistence type="inferred from homology"/>
<feature type="transmembrane region" description="Helical" evidence="13">
    <location>
        <begin position="131"/>
        <end position="149"/>
    </location>
</feature>
<dbReference type="InterPro" id="IPR002528">
    <property type="entry name" value="MATE_fam"/>
</dbReference>
<dbReference type="InterPro" id="IPR050222">
    <property type="entry name" value="MATE_MdtK"/>
</dbReference>
<keyword evidence="10" id="KW-0406">Ion transport</keyword>
<comment type="caution">
    <text evidence="14">The sequence shown here is derived from an EMBL/GenBank/DDBJ whole genome shotgun (WGS) entry which is preliminary data.</text>
</comment>
<feature type="transmembrane region" description="Helical" evidence="13">
    <location>
        <begin position="393"/>
        <end position="412"/>
    </location>
</feature>
<evidence type="ECO:0000256" key="7">
    <source>
        <dbReference type="ARBA" id="ARBA00022475"/>
    </source>
</evidence>
<evidence type="ECO:0000256" key="11">
    <source>
        <dbReference type="ARBA" id="ARBA00023136"/>
    </source>
</evidence>
<dbReference type="CDD" id="cd13131">
    <property type="entry name" value="MATE_NorM_like"/>
    <property type="match status" value="1"/>
</dbReference>
<keyword evidence="7" id="KW-1003">Cell membrane</keyword>
<evidence type="ECO:0000256" key="3">
    <source>
        <dbReference type="ARBA" id="ARBA00010199"/>
    </source>
</evidence>
<evidence type="ECO:0000256" key="4">
    <source>
        <dbReference type="ARBA" id="ARBA00020268"/>
    </source>
</evidence>
<keyword evidence="9 13" id="KW-1133">Transmembrane helix</keyword>
<reference evidence="14 15" key="1">
    <citation type="submission" date="2023-01" db="EMBL/GenBank/DDBJ databases">
        <title>Novel diversity within Roseofilum (Cyanobacteria; Desertifilaceae) from marine benthic mats with descriptions of four novel species.</title>
        <authorList>
            <person name="Wang Y."/>
            <person name="Berthold D.E."/>
            <person name="Hu J."/>
            <person name="Lefler F.W."/>
            <person name="Laughinghouse H.D. IV."/>
        </authorList>
    </citation>
    <scope>NUCLEOTIDE SEQUENCE [LARGE SCALE GENOMIC DNA]</scope>
    <source>
        <strain evidence="14 15">BLCC-M143</strain>
    </source>
</reference>
<organism evidence="14 15">
    <name type="scientific">Roseofilum casamattae BLCC-M143</name>
    <dbReference type="NCBI Taxonomy" id="3022442"/>
    <lineage>
        <taxon>Bacteria</taxon>
        <taxon>Bacillati</taxon>
        <taxon>Cyanobacteriota</taxon>
        <taxon>Cyanophyceae</taxon>
        <taxon>Desertifilales</taxon>
        <taxon>Desertifilaceae</taxon>
        <taxon>Roseofilum</taxon>
        <taxon>Roseofilum casamattae</taxon>
    </lineage>
</organism>
<feature type="transmembrane region" description="Helical" evidence="13">
    <location>
        <begin position="236"/>
        <end position="266"/>
    </location>
</feature>
<keyword evidence="8 13" id="KW-0812">Transmembrane</keyword>
<protein>
    <recommendedName>
        <fullName evidence="4">Probable multidrug resistance protein NorM</fullName>
    </recommendedName>
    <alternativeName>
        <fullName evidence="12">Multidrug-efflux transporter</fullName>
    </alternativeName>
</protein>
<keyword evidence="15" id="KW-1185">Reference proteome</keyword>
<gene>
    <name evidence="14" type="ORF">PMH09_04110</name>
</gene>
<evidence type="ECO:0000256" key="8">
    <source>
        <dbReference type="ARBA" id="ARBA00022692"/>
    </source>
</evidence>
<comment type="similarity">
    <text evidence="3">Belongs to the multi antimicrobial extrusion (MATE) (TC 2.A.66.1) family.</text>
</comment>
<evidence type="ECO:0000313" key="14">
    <source>
        <dbReference type="EMBL" id="MDJ1182369.1"/>
    </source>
</evidence>
<feature type="transmembrane region" description="Helical" evidence="13">
    <location>
        <begin position="161"/>
        <end position="180"/>
    </location>
</feature>
<dbReference type="PANTHER" id="PTHR43298:SF2">
    <property type="entry name" value="FMN_FAD EXPORTER YEEO-RELATED"/>
    <property type="match status" value="1"/>
</dbReference>
<dbReference type="NCBIfam" id="TIGR00797">
    <property type="entry name" value="matE"/>
    <property type="match status" value="1"/>
</dbReference>
<comment type="function">
    <text evidence="1">Multidrug efflux pump.</text>
</comment>